<keyword evidence="5 9" id="KW-0413">Isomerase</keyword>
<dbReference type="Pfam" id="PF00300">
    <property type="entry name" value="His_Phos_1"/>
    <property type="match status" value="2"/>
</dbReference>
<evidence type="ECO:0000256" key="4">
    <source>
        <dbReference type="ARBA" id="ARBA00023152"/>
    </source>
</evidence>
<dbReference type="SMART" id="SM00855">
    <property type="entry name" value="PGAM"/>
    <property type="match status" value="1"/>
</dbReference>
<accession>A0A1E3NST9</accession>
<feature type="binding site" evidence="7">
    <location>
        <begin position="118"/>
        <end position="119"/>
    </location>
    <ligand>
        <name>substrate</name>
    </ligand>
</feature>
<feature type="binding site" evidence="7">
    <location>
        <position position="102"/>
    </location>
    <ligand>
        <name>substrate</name>
    </ligand>
</feature>
<protein>
    <recommendedName>
        <fullName evidence="9">Phosphoglycerate mutase</fullName>
        <ecNumber evidence="9">5.4.2.11</ecNumber>
    </recommendedName>
</protein>
<proteinExistence type="inferred from homology"/>
<dbReference type="Proteomes" id="UP000094455">
    <property type="component" value="Unassembled WGS sequence"/>
</dbReference>
<dbReference type="InterPro" id="IPR005952">
    <property type="entry name" value="Phosphogly_mut1"/>
</dbReference>
<dbReference type="PIRSF" id="PIRSF000709">
    <property type="entry name" value="6PFK_2-Ptase"/>
    <property type="match status" value="1"/>
</dbReference>
<feature type="active site" description="Tele-phosphohistidine intermediate" evidence="6">
    <location>
        <position position="9"/>
    </location>
</feature>
<evidence type="ECO:0000256" key="3">
    <source>
        <dbReference type="ARBA" id="ARBA00006717"/>
    </source>
</evidence>
<evidence type="ECO:0000313" key="10">
    <source>
        <dbReference type="EMBL" id="ODQ49169.1"/>
    </source>
</evidence>
<comment type="pathway">
    <text evidence="2 9">Carbohydrate degradation; glycolysis; pyruvate from D-glyceraldehyde 3-phosphate: step 3/5.</text>
</comment>
<feature type="active site" description="Proton donor/acceptor" evidence="6">
    <location>
        <position position="91"/>
    </location>
</feature>
<name>A0A1E3NST9_9ASCO</name>
<comment type="similarity">
    <text evidence="3 9">Belongs to the phosphoglycerate mutase family. BPG-dependent PGAM subfamily.</text>
</comment>
<dbReference type="HAMAP" id="MF_01039">
    <property type="entry name" value="PGAM_GpmA"/>
    <property type="match status" value="1"/>
</dbReference>
<dbReference type="SUPFAM" id="SSF53254">
    <property type="entry name" value="Phosphoglycerate mutase-like"/>
    <property type="match status" value="1"/>
</dbReference>
<keyword evidence="4 9" id="KW-0324">Glycolysis</keyword>
<dbReference type="GO" id="GO:0004619">
    <property type="term" value="F:phosphoglycerate mutase activity"/>
    <property type="evidence" value="ECO:0007669"/>
    <property type="project" value="UniProtKB-EC"/>
</dbReference>
<dbReference type="EMBL" id="KV454001">
    <property type="protein sequence ID" value="ODQ49169.1"/>
    <property type="molecule type" value="Genomic_DNA"/>
</dbReference>
<reference evidence="10 11" key="1">
    <citation type="journal article" date="2016" name="Proc. Natl. Acad. Sci. U.S.A.">
        <title>Comparative genomics of biotechnologically important yeasts.</title>
        <authorList>
            <person name="Riley R."/>
            <person name="Haridas S."/>
            <person name="Wolfe K.H."/>
            <person name="Lopes M.R."/>
            <person name="Hittinger C.T."/>
            <person name="Goeker M."/>
            <person name="Salamov A.A."/>
            <person name="Wisecaver J.H."/>
            <person name="Long T.M."/>
            <person name="Calvey C.H."/>
            <person name="Aerts A.L."/>
            <person name="Barry K.W."/>
            <person name="Choi C."/>
            <person name="Clum A."/>
            <person name="Coughlan A.Y."/>
            <person name="Deshpande S."/>
            <person name="Douglass A.P."/>
            <person name="Hanson S.J."/>
            <person name="Klenk H.-P."/>
            <person name="LaButti K.M."/>
            <person name="Lapidus A."/>
            <person name="Lindquist E.A."/>
            <person name="Lipzen A.M."/>
            <person name="Meier-Kolthoff J.P."/>
            <person name="Ohm R.A."/>
            <person name="Otillar R.P."/>
            <person name="Pangilinan J.L."/>
            <person name="Peng Y."/>
            <person name="Rokas A."/>
            <person name="Rosa C.A."/>
            <person name="Scheuner C."/>
            <person name="Sibirny A.A."/>
            <person name="Slot J.C."/>
            <person name="Stielow J.B."/>
            <person name="Sun H."/>
            <person name="Kurtzman C.P."/>
            <person name="Blackwell M."/>
            <person name="Grigoriev I.V."/>
            <person name="Jeffries T.W."/>
        </authorList>
    </citation>
    <scope>NUCLEOTIDE SEQUENCE [LARGE SCALE GENOMIC DNA]</scope>
    <source>
        <strain evidence="10 11">NRRL Y-2026</strain>
    </source>
</reference>
<sequence>MPKLLLLRHGQSQYNQESRFCGWINVPLTDTGKEQARSSAELIKTDPLTSEIPIHLAVTSRLQRAVVTSNIILESIDRLDMDVVKSWRLNERHYGSLQGLKKNDILQKYGQEKFMFWRRQYDGCPPESDVDSEFYRDTLKIAKFDSDLAEHPSLVPKCESLKTVIERLKPFWDSVIYASMKEGKNVLCVTHGSVVRALLTILYELSEDEVEHLNIPNGMPILIDFDDSTMRPKETSWKYLEPERAKIEAERVKNDGLHQ</sequence>
<evidence type="ECO:0000313" key="11">
    <source>
        <dbReference type="Proteomes" id="UP000094455"/>
    </source>
</evidence>
<dbReference type="InterPro" id="IPR029033">
    <property type="entry name" value="His_PPase_superfam"/>
</dbReference>
<gene>
    <name evidence="10" type="ORF">PICMEDRAFT_14642</name>
</gene>
<feature type="binding site" evidence="7">
    <location>
        <begin position="8"/>
        <end position="15"/>
    </location>
    <ligand>
        <name>substrate</name>
    </ligand>
</feature>
<evidence type="ECO:0000256" key="8">
    <source>
        <dbReference type="PIRSR" id="PIRSR613078-3"/>
    </source>
</evidence>
<dbReference type="UniPathway" id="UPA00109">
    <property type="reaction ID" value="UER00186"/>
</dbReference>
<dbReference type="CDD" id="cd07067">
    <property type="entry name" value="HP_PGM_like"/>
    <property type="match status" value="1"/>
</dbReference>
<evidence type="ECO:0000256" key="6">
    <source>
        <dbReference type="PIRSR" id="PIRSR613078-1"/>
    </source>
</evidence>
<dbReference type="PANTHER" id="PTHR11931">
    <property type="entry name" value="PHOSPHOGLYCERATE MUTASE"/>
    <property type="match status" value="1"/>
</dbReference>
<dbReference type="AlphaFoldDB" id="A0A1E3NST9"/>
<keyword evidence="11" id="KW-1185">Reference proteome</keyword>
<evidence type="ECO:0000256" key="2">
    <source>
        <dbReference type="ARBA" id="ARBA00004798"/>
    </source>
</evidence>
<dbReference type="PROSITE" id="PS00175">
    <property type="entry name" value="PG_MUTASE"/>
    <property type="match status" value="1"/>
</dbReference>
<dbReference type="STRING" id="763406.A0A1E3NST9"/>
<evidence type="ECO:0000256" key="1">
    <source>
        <dbReference type="ARBA" id="ARBA00000380"/>
    </source>
</evidence>
<dbReference type="Gene3D" id="3.40.50.1240">
    <property type="entry name" value="Phosphoglycerate mutase-like"/>
    <property type="match status" value="1"/>
</dbReference>
<feature type="site" description="Transition state stabilizer" evidence="8">
    <location>
        <position position="191"/>
    </location>
</feature>
<dbReference type="RefSeq" id="XP_019020282.1">
    <property type="nucleotide sequence ID" value="XM_019160466.1"/>
</dbReference>
<dbReference type="EC" id="5.4.2.11" evidence="9"/>
<dbReference type="GeneID" id="30177153"/>
<comment type="catalytic activity">
    <reaction evidence="1 9">
        <text>(2R)-2-phosphoglycerate = (2R)-3-phosphoglycerate</text>
        <dbReference type="Rhea" id="RHEA:15901"/>
        <dbReference type="ChEBI" id="CHEBI:58272"/>
        <dbReference type="ChEBI" id="CHEBI:58289"/>
        <dbReference type="EC" id="5.4.2.11"/>
    </reaction>
</comment>
<feature type="binding site" evidence="7">
    <location>
        <position position="64"/>
    </location>
    <ligand>
        <name>substrate</name>
    </ligand>
</feature>
<dbReference type="GO" id="GO:0006096">
    <property type="term" value="P:glycolytic process"/>
    <property type="evidence" value="ECO:0007669"/>
    <property type="project" value="UniProtKB-UniPathway"/>
</dbReference>
<evidence type="ECO:0000256" key="5">
    <source>
        <dbReference type="ARBA" id="ARBA00023235"/>
    </source>
</evidence>
<dbReference type="OrthoDB" id="354304at2759"/>
<organism evidence="10 11">
    <name type="scientific">Pichia membranifaciens NRRL Y-2026</name>
    <dbReference type="NCBI Taxonomy" id="763406"/>
    <lineage>
        <taxon>Eukaryota</taxon>
        <taxon>Fungi</taxon>
        <taxon>Dikarya</taxon>
        <taxon>Ascomycota</taxon>
        <taxon>Saccharomycotina</taxon>
        <taxon>Pichiomycetes</taxon>
        <taxon>Pichiales</taxon>
        <taxon>Pichiaceae</taxon>
        <taxon>Pichia</taxon>
    </lineage>
</organism>
<feature type="binding site" evidence="7">
    <location>
        <begin position="91"/>
        <end position="94"/>
    </location>
    <ligand>
        <name>substrate</name>
    </ligand>
</feature>
<dbReference type="InterPro" id="IPR013078">
    <property type="entry name" value="His_Pase_superF_clade-1"/>
</dbReference>
<dbReference type="NCBIfam" id="TIGR01258">
    <property type="entry name" value="pgm_1"/>
    <property type="match status" value="1"/>
</dbReference>
<dbReference type="InterPro" id="IPR001345">
    <property type="entry name" value="PG/BPGM_mutase_AS"/>
</dbReference>
<evidence type="ECO:0000256" key="9">
    <source>
        <dbReference type="RuleBase" id="RU004511"/>
    </source>
</evidence>
<evidence type="ECO:0000256" key="7">
    <source>
        <dbReference type="PIRSR" id="PIRSR613078-2"/>
    </source>
</evidence>